<dbReference type="EMBL" id="KZ613920">
    <property type="protein sequence ID" value="PMD49596.1"/>
    <property type="molecule type" value="Genomic_DNA"/>
</dbReference>
<dbReference type="InParanoid" id="A0A2J6SFQ7"/>
<organism evidence="2 3">
    <name type="scientific">Hyaloscypha bicolor E</name>
    <dbReference type="NCBI Taxonomy" id="1095630"/>
    <lineage>
        <taxon>Eukaryota</taxon>
        <taxon>Fungi</taxon>
        <taxon>Dikarya</taxon>
        <taxon>Ascomycota</taxon>
        <taxon>Pezizomycotina</taxon>
        <taxon>Leotiomycetes</taxon>
        <taxon>Helotiales</taxon>
        <taxon>Hyaloscyphaceae</taxon>
        <taxon>Hyaloscypha</taxon>
        <taxon>Hyaloscypha bicolor</taxon>
    </lineage>
</organism>
<gene>
    <name evidence="2" type="ORF">K444DRAFT_638626</name>
</gene>
<dbReference type="Proteomes" id="UP000235371">
    <property type="component" value="Unassembled WGS sequence"/>
</dbReference>
<keyword evidence="3" id="KW-1185">Reference proteome</keyword>
<accession>A0A2J6SFQ7</accession>
<protein>
    <submittedName>
        <fullName evidence="2">Uncharacterized protein</fullName>
    </submittedName>
</protein>
<evidence type="ECO:0000313" key="3">
    <source>
        <dbReference type="Proteomes" id="UP000235371"/>
    </source>
</evidence>
<evidence type="ECO:0000256" key="1">
    <source>
        <dbReference type="SAM" id="Coils"/>
    </source>
</evidence>
<dbReference type="OrthoDB" id="3542144at2759"/>
<evidence type="ECO:0000313" key="2">
    <source>
        <dbReference type="EMBL" id="PMD49596.1"/>
    </source>
</evidence>
<dbReference type="AlphaFoldDB" id="A0A2J6SFQ7"/>
<dbReference type="RefSeq" id="XP_024726500.1">
    <property type="nucleotide sequence ID" value="XM_024884285.1"/>
</dbReference>
<keyword evidence="1" id="KW-0175">Coiled coil</keyword>
<proteinExistence type="predicted"/>
<name>A0A2J6SFQ7_9HELO</name>
<reference evidence="2 3" key="1">
    <citation type="submission" date="2016-04" db="EMBL/GenBank/DDBJ databases">
        <title>A degradative enzymes factory behind the ericoid mycorrhizal symbiosis.</title>
        <authorList>
            <consortium name="DOE Joint Genome Institute"/>
            <person name="Martino E."/>
            <person name="Morin E."/>
            <person name="Grelet G."/>
            <person name="Kuo A."/>
            <person name="Kohler A."/>
            <person name="Daghino S."/>
            <person name="Barry K."/>
            <person name="Choi C."/>
            <person name="Cichocki N."/>
            <person name="Clum A."/>
            <person name="Copeland A."/>
            <person name="Hainaut M."/>
            <person name="Haridas S."/>
            <person name="Labutti K."/>
            <person name="Lindquist E."/>
            <person name="Lipzen A."/>
            <person name="Khouja H.-R."/>
            <person name="Murat C."/>
            <person name="Ohm R."/>
            <person name="Olson A."/>
            <person name="Spatafora J."/>
            <person name="Veneault-Fourrey C."/>
            <person name="Henrissat B."/>
            <person name="Grigoriev I."/>
            <person name="Martin F."/>
            <person name="Perotto S."/>
        </authorList>
    </citation>
    <scope>NUCLEOTIDE SEQUENCE [LARGE SCALE GENOMIC DNA]</scope>
    <source>
        <strain evidence="2 3">E</strain>
    </source>
</reference>
<feature type="coiled-coil region" evidence="1">
    <location>
        <begin position="123"/>
        <end position="231"/>
    </location>
</feature>
<sequence length="285" mass="33251">MEALLIELTTAAAADEFPGIDPLYECLLKALEYIESEPERHIKAESDADDTKIAPLMEIIQQKDLIIQSKDELLKINEETLRASKALMADKDKIIKIKEREIQEAARLITAREETITQKDEVIQNREENLEQAQISITTHERTITQKNEVIKSRKKTSNRNHKTIREKEREIENLNTYLARQRDASHVKDSAYQDFEQRMEDQVAALRGQLEDKDDEIQALENLLEKHRLRRLSRKSEKESLEHDCPELKGPFKLKEAWYVKEEGSEDGEIASQRIKIKEEPMDY</sequence>
<dbReference type="GeneID" id="36592362"/>